<organism evidence="2 4">
    <name type="scientific">Collybia nuda</name>
    <dbReference type="NCBI Taxonomy" id="64659"/>
    <lineage>
        <taxon>Eukaryota</taxon>
        <taxon>Fungi</taxon>
        <taxon>Dikarya</taxon>
        <taxon>Basidiomycota</taxon>
        <taxon>Agaricomycotina</taxon>
        <taxon>Agaricomycetes</taxon>
        <taxon>Agaricomycetidae</taxon>
        <taxon>Agaricales</taxon>
        <taxon>Tricholomatineae</taxon>
        <taxon>Clitocybaceae</taxon>
        <taxon>Collybia</taxon>
    </lineage>
</organism>
<name>A0A9P5XQA5_9AGAR</name>
<proteinExistence type="predicted"/>
<dbReference type="EMBL" id="MU150598">
    <property type="protein sequence ID" value="KAF9455598.1"/>
    <property type="molecule type" value="Genomic_DNA"/>
</dbReference>
<evidence type="ECO:0000256" key="1">
    <source>
        <dbReference type="SAM" id="MobiDB-lite"/>
    </source>
</evidence>
<evidence type="ECO:0000313" key="3">
    <source>
        <dbReference type="EMBL" id="KAF9455801.1"/>
    </source>
</evidence>
<evidence type="ECO:0000313" key="4">
    <source>
        <dbReference type="Proteomes" id="UP000807353"/>
    </source>
</evidence>
<sequence>MAPISPNVPEGVNLGHLLDILAQMGITPSPEQATELSRIGGGHLIPVVTGITNSAPKVPPVIVIEDSDSDDNTHYPGYPEDTGSDSDGSSPPTASKSMYHEPSPPPASLLDTHTSNASTGIVSEGEELKPGAYLECQTCGALSRLVTIGPAPTPERAKMFGSLSRGRGKLLV</sequence>
<protein>
    <submittedName>
        <fullName evidence="2">Uncharacterized protein</fullName>
    </submittedName>
</protein>
<dbReference type="EMBL" id="MU150517">
    <property type="protein sequence ID" value="KAF9455801.1"/>
    <property type="molecule type" value="Genomic_DNA"/>
</dbReference>
<reference evidence="2" key="1">
    <citation type="submission" date="2020-11" db="EMBL/GenBank/DDBJ databases">
        <authorList>
            <consortium name="DOE Joint Genome Institute"/>
            <person name="Ahrendt S."/>
            <person name="Riley R."/>
            <person name="Andreopoulos W."/>
            <person name="Labutti K."/>
            <person name="Pangilinan J."/>
            <person name="Ruiz-Duenas F.J."/>
            <person name="Barrasa J.M."/>
            <person name="Sanchez-Garcia M."/>
            <person name="Camarero S."/>
            <person name="Miyauchi S."/>
            <person name="Serrano A."/>
            <person name="Linde D."/>
            <person name="Babiker R."/>
            <person name="Drula E."/>
            <person name="Ayuso-Fernandez I."/>
            <person name="Pacheco R."/>
            <person name="Padilla G."/>
            <person name="Ferreira P."/>
            <person name="Barriuso J."/>
            <person name="Kellner H."/>
            <person name="Castanera R."/>
            <person name="Alfaro M."/>
            <person name="Ramirez L."/>
            <person name="Pisabarro A.G."/>
            <person name="Kuo A."/>
            <person name="Tritt A."/>
            <person name="Lipzen A."/>
            <person name="He G."/>
            <person name="Yan M."/>
            <person name="Ng V."/>
            <person name="Cullen D."/>
            <person name="Martin F."/>
            <person name="Rosso M.-N."/>
            <person name="Henrissat B."/>
            <person name="Hibbett D."/>
            <person name="Martinez A.T."/>
            <person name="Grigoriev I.V."/>
        </authorList>
    </citation>
    <scope>NUCLEOTIDE SEQUENCE</scope>
    <source>
        <strain evidence="2">CBS 247.69</strain>
    </source>
</reference>
<dbReference type="Proteomes" id="UP000807353">
    <property type="component" value="Unassembled WGS sequence"/>
</dbReference>
<gene>
    <name evidence="3" type="ORF">BDZ94DRAFT_1327381</name>
    <name evidence="2" type="ORF">BDZ94DRAFT_1327486</name>
</gene>
<comment type="caution">
    <text evidence="2">The sequence shown here is derived from an EMBL/GenBank/DDBJ whole genome shotgun (WGS) entry which is preliminary data.</text>
</comment>
<accession>A0A9P5XQA5</accession>
<feature type="region of interest" description="Disordered" evidence="1">
    <location>
        <begin position="64"/>
        <end position="114"/>
    </location>
</feature>
<keyword evidence="4" id="KW-1185">Reference proteome</keyword>
<evidence type="ECO:0000313" key="2">
    <source>
        <dbReference type="EMBL" id="KAF9455598.1"/>
    </source>
</evidence>
<dbReference type="AlphaFoldDB" id="A0A9P5XQA5"/>